<comment type="caution">
    <text evidence="1">The sequence shown here is derived from an EMBL/GenBank/DDBJ whole genome shotgun (WGS) entry which is preliminary data.</text>
</comment>
<evidence type="ECO:0000313" key="2">
    <source>
        <dbReference type="Proteomes" id="UP001157502"/>
    </source>
</evidence>
<reference evidence="1" key="1">
    <citation type="submission" date="2021-05" db="EMBL/GenBank/DDBJ databases">
        <authorList>
            <person name="Pan Q."/>
            <person name="Jouanno E."/>
            <person name="Zahm M."/>
            <person name="Klopp C."/>
            <person name="Cabau C."/>
            <person name="Louis A."/>
            <person name="Berthelot C."/>
            <person name="Parey E."/>
            <person name="Roest Crollius H."/>
            <person name="Montfort J."/>
            <person name="Robinson-Rechavi M."/>
            <person name="Bouchez O."/>
            <person name="Lampietro C."/>
            <person name="Lopez Roques C."/>
            <person name="Donnadieu C."/>
            <person name="Postlethwait J."/>
            <person name="Bobe J."/>
            <person name="Dillon D."/>
            <person name="Chandos A."/>
            <person name="von Hippel F."/>
            <person name="Guiguen Y."/>
        </authorList>
    </citation>
    <scope>NUCLEOTIDE SEQUENCE</scope>
    <source>
        <strain evidence="1">YG-Jan2019</strain>
    </source>
</reference>
<accession>A0ACC2GJG5</accession>
<keyword evidence="2" id="KW-1185">Reference proteome</keyword>
<protein>
    <submittedName>
        <fullName evidence="1">Uncharacterized protein</fullName>
    </submittedName>
</protein>
<dbReference type="EMBL" id="CM055739">
    <property type="protein sequence ID" value="KAJ8003746.1"/>
    <property type="molecule type" value="Genomic_DNA"/>
</dbReference>
<evidence type="ECO:0000313" key="1">
    <source>
        <dbReference type="EMBL" id="KAJ8003746.1"/>
    </source>
</evidence>
<proteinExistence type="predicted"/>
<dbReference type="Proteomes" id="UP001157502">
    <property type="component" value="Chromosome 12"/>
</dbReference>
<gene>
    <name evidence="1" type="ORF">DPEC_G00151550</name>
</gene>
<name>A0ACC2GJG5_DALPE</name>
<organism evidence="1 2">
    <name type="scientific">Dallia pectoralis</name>
    <name type="common">Alaska blackfish</name>
    <dbReference type="NCBI Taxonomy" id="75939"/>
    <lineage>
        <taxon>Eukaryota</taxon>
        <taxon>Metazoa</taxon>
        <taxon>Chordata</taxon>
        <taxon>Craniata</taxon>
        <taxon>Vertebrata</taxon>
        <taxon>Euteleostomi</taxon>
        <taxon>Actinopterygii</taxon>
        <taxon>Neopterygii</taxon>
        <taxon>Teleostei</taxon>
        <taxon>Protacanthopterygii</taxon>
        <taxon>Esociformes</taxon>
        <taxon>Umbridae</taxon>
        <taxon>Dallia</taxon>
    </lineage>
</organism>
<sequence length="188" mass="20147">MSAGTVVISGGLLATVILLCIVAVLCYCRLQYYCCRKNESEVDLASVAGGGGKSGAGGARGKEAQTQANFACNVCRTSGRDSVAVIPLCLEPLEEGPPPPNYCPNCSPFWLRPEISDELHNGIDRLGFHTYHYDNPGACQSLPLAVSLQAPFFLTQPGQSPLSYYNPVDNYVNTPCTNTRHTPYSTPV</sequence>